<name>A0AA35XBE6_GEOBA</name>
<feature type="domain" description="Amidase" evidence="1">
    <location>
        <begin position="30"/>
        <end position="454"/>
    </location>
</feature>
<dbReference type="GO" id="GO:0003824">
    <property type="term" value="F:catalytic activity"/>
    <property type="evidence" value="ECO:0007669"/>
    <property type="project" value="InterPro"/>
</dbReference>
<evidence type="ECO:0000313" key="3">
    <source>
        <dbReference type="Proteomes" id="UP001174909"/>
    </source>
</evidence>
<accession>A0AA35XBE6</accession>
<proteinExistence type="predicted"/>
<gene>
    <name evidence="2" type="ORF">GBAR_LOCUS24706</name>
</gene>
<protein>
    <submittedName>
        <fullName evidence="2">Glutamyl-tRNA(Gln) amidotransferase subunit A</fullName>
    </submittedName>
</protein>
<dbReference type="PANTHER" id="PTHR11895:SF7">
    <property type="entry name" value="GLUTAMYL-TRNA(GLN) AMIDOTRANSFERASE SUBUNIT A, MITOCHONDRIAL"/>
    <property type="match status" value="1"/>
</dbReference>
<sequence length="476" mass="50854">MTSIQRSELPFLSVAELGRLIRTGEVSPVEATEAFLERIDRIDGQVNSYITVCREEARQAAREAEQAIAAGQYRGPLHGIPVAVKDQFDTAGIRTTYGSALEWDHVPNEDAVVVAKLKEAGAVLLGKLNLSEFALGESFHHPAGQPRNPWDLSRNPGISSSGSAAATAAFLCASALAEDTGGSTRIPAAWSGLTGLRPTWGLVSRRGVAGVSWSMDTVGPITHSAEDCALTFQAIAGHDPQDPYSWSGPVPDYARELQGGVDGMRVGVLREKVAEGGLEPQVRQVIESAVAQLGELGATVQEVSIPIVENAGAVSKCITDMDGAAVHYERLKTRIAEYDHNTRVRLLTAILTPAQALYKAQKVRTLIRQAVLEALDEVDVIVLPTSPTGAPLLPTEAGIKSQDDARSRISGVRNFTGAFNVANLPALSIPCGFTEDNLPLSLQIVGKPMADGLLMRVAHAYQQVTDWHSRRPPLGD</sequence>
<comment type="caution">
    <text evidence="2">The sequence shown here is derived from an EMBL/GenBank/DDBJ whole genome shotgun (WGS) entry which is preliminary data.</text>
</comment>
<dbReference type="Gene3D" id="3.90.1300.10">
    <property type="entry name" value="Amidase signature (AS) domain"/>
    <property type="match status" value="1"/>
</dbReference>
<evidence type="ECO:0000259" key="1">
    <source>
        <dbReference type="Pfam" id="PF01425"/>
    </source>
</evidence>
<dbReference type="PANTHER" id="PTHR11895">
    <property type="entry name" value="TRANSAMIDASE"/>
    <property type="match status" value="1"/>
</dbReference>
<dbReference type="EMBL" id="CASHTH010003403">
    <property type="protein sequence ID" value="CAI8044577.1"/>
    <property type="molecule type" value="Genomic_DNA"/>
</dbReference>
<reference evidence="2" key="1">
    <citation type="submission" date="2023-03" db="EMBL/GenBank/DDBJ databases">
        <authorList>
            <person name="Steffen K."/>
            <person name="Cardenas P."/>
        </authorList>
    </citation>
    <scope>NUCLEOTIDE SEQUENCE</scope>
</reference>
<dbReference type="AlphaFoldDB" id="A0AA35XBE6"/>
<evidence type="ECO:0000313" key="2">
    <source>
        <dbReference type="EMBL" id="CAI8044577.1"/>
    </source>
</evidence>
<keyword evidence="3" id="KW-1185">Reference proteome</keyword>
<dbReference type="Pfam" id="PF01425">
    <property type="entry name" value="Amidase"/>
    <property type="match status" value="1"/>
</dbReference>
<dbReference type="InterPro" id="IPR000120">
    <property type="entry name" value="Amidase"/>
</dbReference>
<dbReference type="Proteomes" id="UP001174909">
    <property type="component" value="Unassembled WGS sequence"/>
</dbReference>
<dbReference type="InterPro" id="IPR036928">
    <property type="entry name" value="AS_sf"/>
</dbReference>
<organism evidence="2 3">
    <name type="scientific">Geodia barretti</name>
    <name type="common">Barrett's horny sponge</name>
    <dbReference type="NCBI Taxonomy" id="519541"/>
    <lineage>
        <taxon>Eukaryota</taxon>
        <taxon>Metazoa</taxon>
        <taxon>Porifera</taxon>
        <taxon>Demospongiae</taxon>
        <taxon>Heteroscleromorpha</taxon>
        <taxon>Tetractinellida</taxon>
        <taxon>Astrophorina</taxon>
        <taxon>Geodiidae</taxon>
        <taxon>Geodia</taxon>
    </lineage>
</organism>
<dbReference type="InterPro" id="IPR023631">
    <property type="entry name" value="Amidase_dom"/>
</dbReference>
<dbReference type="SUPFAM" id="SSF75304">
    <property type="entry name" value="Amidase signature (AS) enzymes"/>
    <property type="match status" value="1"/>
</dbReference>